<name>A0A917XBA2_9ACTN</name>
<feature type="compositionally biased region" description="Basic and acidic residues" evidence="1">
    <location>
        <begin position="561"/>
        <end position="581"/>
    </location>
</feature>
<feature type="region of interest" description="Disordered" evidence="1">
    <location>
        <begin position="1"/>
        <end position="37"/>
    </location>
</feature>
<accession>A0A917XBA2</accession>
<dbReference type="Proteomes" id="UP000653411">
    <property type="component" value="Unassembled WGS sequence"/>
</dbReference>
<sequence>MRRTRKPVSGDGGASGAAVKRTAQGGDGLSRRPPLMSGALGGLPAAVEMQNLQSTAGNAAVAGLVEGTRPPAPARTPPPETTAAPQQRPLTLPPYLRAMTSAGLSTATGLTGHPFVAAEVTRATGQDGEEVDAIQRELTGRPETFYGRGRAFAVRGTNGASYDVTVAIRPRDEEDAAALSFADSAQGEDADTKVDHLHNSAGTVAADTVRTRRWGGSASGTVLVPTPTPGVLGGAQLAAGAALTSTQDSHSNRTVSEPRTFRSGGGTVTARRRVSYVVRIKQHGARGRQVTSGDGSLVMRVPHEHLVPHGTARPVPGPELSEEQATSVRQAGSMAALAVEDPGGPHGGGGGLFDTVASVLAPSVTAPGAPGRARLFQATAGTTVLQDLPRLLTGWVPGEDLPGKDGSAASAYRMRADIVSLTPGWGAGQTQLRTHQQSAHGAGRTASKGASGLFGAGPAVAVGVPGAPPVARFQGMGSVALKNARFSSSDQSVATRKGAEIRGDKVLYLGRVRLTVQGLGPASPAQRLHPAQRTAEHTLDSWVSLSAQEAQHIGLPLPEGVRADPLRRKPTETAPDGTEREVERRLPFGAVGNSVSLTHLDVRPLVEALERLFASQPELAGYLPDFDTGDRPQGRIPEPEEAEARMRNYRELVTVLSETNLRAKKNQLLGAGVPVRLRRKSTLRSHDVQVRVRGRIGELSYLGDTDNWLVRSSSGVASGGQTGRATARRAGVQGSANVTPLPGALSFGVTANAAVESARRVQGGPAVRGDSLNSGDVRTSTFGTRLMLDAKITMTTRERTLKRSLTPGSRGREQPEARAVASLGDLDAAVPQHFDGTAEGQDVELSTPAALTVGEGEHRRTAARRSRPARFHLASQATGIHDLLTRPPGADTERQVRDWDFVETVGDGRQLQQLAFRLLALAARKGDRDKPGDTAYQAEGLAPRLALEERLGPESVTAALRQATRTGWVVGDLRHARRAAALNGAVGTRLALTGPRVLHRRPEQSGAGGAGVENMVLGGHQASGQHASTKSKAVTFNGTGSERGSGWSLAQSVSPGFGQATTTTDTAATGGTIERNSVHPRSRPLYLVQCDLSAWMVAEVAVNGRGPYAMSQRLTVPGAVGLWLTEQQLRKAGLRTPEERAREQEQALAETAARWRPTPSDRAAVTADPAPEPAPRQAMSEKARGKLPDPTAAELAGRTAGSGSRDVGGQEQQEREARQARQARQERQVAPPVPSRDVSGVPALAAHLPLGAGLVDGMPDFVPLLGRLRAAVRDRALAADLLPDRVLDDRFENVQRLLRVLDQDGSVGLLAGAMDGGVPVELLRNSSVPGRRATSYWAVFHIRRTGPGTVAGPSGNDREMEFATVGYSQRATGTQESLTSGVDVSLTGAGKPHDDLVGSAGAVAGPGAGKTTSSRRAASTRTQTGLRTIVDTEADSVQMTVPFQAELELRSADGRLASVTLDGSLLHRMLDNDLKALARARPERAAEPARGSAAPVRDATAAALAAWRADGARLPLEAQVNGFRGAPQIRELIGRAMAQAHAGTGLRKAGDAAHYAQREAVSTEWLTAALPLLVSAGAQLPPVHVSGLEGQDIDCSLHARLRDGEILGSGDKMTFETVAQSGPEGRPAAADAQHASHHGRSARFMGGEGPVRADYSGMNSIPGTYGRDGGPTDAAANASGTVPLQKPKAASTLVQFTLQVRAVARVRHRHSGALRDPARAVGVQDHTLTYPVVIRMPEPAVRRMAAAAPGGHAPADPHRVLAAADGES</sequence>
<feature type="region of interest" description="Disordered" evidence="1">
    <location>
        <begin position="427"/>
        <end position="450"/>
    </location>
</feature>
<feature type="compositionally biased region" description="Low complexity" evidence="1">
    <location>
        <begin position="1058"/>
        <end position="1072"/>
    </location>
</feature>
<feature type="region of interest" description="Disordered" evidence="1">
    <location>
        <begin position="1134"/>
        <end position="1239"/>
    </location>
</feature>
<evidence type="ECO:0000313" key="2">
    <source>
        <dbReference type="EMBL" id="GGN04505.1"/>
    </source>
</evidence>
<feature type="region of interest" description="Disordered" evidence="1">
    <location>
        <begin position="558"/>
        <end position="581"/>
    </location>
</feature>
<feature type="compositionally biased region" description="Pro residues" evidence="1">
    <location>
        <begin position="70"/>
        <end position="80"/>
    </location>
</feature>
<dbReference type="EMBL" id="BMML01000005">
    <property type="protein sequence ID" value="GGN04505.1"/>
    <property type="molecule type" value="Genomic_DNA"/>
</dbReference>
<feature type="compositionally biased region" description="Polar residues" evidence="1">
    <location>
        <begin position="1022"/>
        <end position="1054"/>
    </location>
</feature>
<reference evidence="2" key="1">
    <citation type="journal article" date="2014" name="Int. J. Syst. Evol. Microbiol.">
        <title>Complete genome sequence of Corynebacterium casei LMG S-19264T (=DSM 44701T), isolated from a smear-ripened cheese.</title>
        <authorList>
            <consortium name="US DOE Joint Genome Institute (JGI-PGF)"/>
            <person name="Walter F."/>
            <person name="Albersmeier A."/>
            <person name="Kalinowski J."/>
            <person name="Ruckert C."/>
        </authorList>
    </citation>
    <scope>NUCLEOTIDE SEQUENCE</scope>
    <source>
        <strain evidence="2">CGMCC 4.7110</strain>
    </source>
</reference>
<keyword evidence="3" id="KW-1185">Reference proteome</keyword>
<proteinExistence type="predicted"/>
<feature type="region of interest" description="Disordered" evidence="1">
    <location>
        <begin position="1021"/>
        <end position="1077"/>
    </location>
</feature>
<feature type="region of interest" description="Disordered" evidence="1">
    <location>
        <begin position="1401"/>
        <end position="1423"/>
    </location>
</feature>
<feature type="compositionally biased region" description="Low complexity" evidence="1">
    <location>
        <begin position="1401"/>
        <end position="1422"/>
    </location>
</feature>
<feature type="compositionally biased region" description="Polar residues" evidence="1">
    <location>
        <begin position="244"/>
        <end position="257"/>
    </location>
</feature>
<organism evidence="2 3">
    <name type="scientific">Streptomyces fuscichromogenes</name>
    <dbReference type="NCBI Taxonomy" id="1324013"/>
    <lineage>
        <taxon>Bacteria</taxon>
        <taxon>Bacillati</taxon>
        <taxon>Actinomycetota</taxon>
        <taxon>Actinomycetes</taxon>
        <taxon>Kitasatosporales</taxon>
        <taxon>Streptomycetaceae</taxon>
        <taxon>Streptomyces</taxon>
    </lineage>
</organism>
<comment type="caution">
    <text evidence="2">The sequence shown here is derived from an EMBL/GenBank/DDBJ whole genome shotgun (WGS) entry which is preliminary data.</text>
</comment>
<evidence type="ECO:0000313" key="3">
    <source>
        <dbReference type="Proteomes" id="UP000653411"/>
    </source>
</evidence>
<feature type="region of interest" description="Disordered" evidence="1">
    <location>
        <begin position="244"/>
        <end position="267"/>
    </location>
</feature>
<gene>
    <name evidence="2" type="ORF">GCM10011578_027760</name>
</gene>
<feature type="compositionally biased region" description="Basic and acidic residues" evidence="1">
    <location>
        <begin position="1212"/>
        <end position="1227"/>
    </location>
</feature>
<feature type="compositionally biased region" description="Basic and acidic residues" evidence="1">
    <location>
        <begin position="1136"/>
        <end position="1145"/>
    </location>
</feature>
<feature type="region of interest" description="Disordered" evidence="1">
    <location>
        <begin position="1746"/>
        <end position="1768"/>
    </location>
</feature>
<feature type="compositionally biased region" description="Polar residues" evidence="1">
    <location>
        <begin position="428"/>
        <end position="439"/>
    </location>
</feature>
<reference evidence="2" key="2">
    <citation type="submission" date="2020-09" db="EMBL/GenBank/DDBJ databases">
        <authorList>
            <person name="Sun Q."/>
            <person name="Zhou Y."/>
        </authorList>
    </citation>
    <scope>NUCLEOTIDE SEQUENCE</scope>
    <source>
        <strain evidence="2">CGMCC 4.7110</strain>
    </source>
</reference>
<evidence type="ECO:0000256" key="1">
    <source>
        <dbReference type="SAM" id="MobiDB-lite"/>
    </source>
</evidence>
<feature type="region of interest" description="Disordered" evidence="1">
    <location>
        <begin position="66"/>
        <end position="89"/>
    </location>
</feature>
<protein>
    <submittedName>
        <fullName evidence="2">Uncharacterized protein</fullName>
    </submittedName>
</protein>
<feature type="region of interest" description="Disordered" evidence="1">
    <location>
        <begin position="1619"/>
        <end position="1647"/>
    </location>
</feature>